<name>K0TBR7_THAOC</name>
<keyword evidence="5 7" id="KW-0472">Membrane</keyword>
<gene>
    <name evidence="8" type="ORF">THAOC_10950</name>
</gene>
<dbReference type="PANTHER" id="PTHR10926">
    <property type="entry name" value="CELL CYCLE CONTROL PROTEIN 50"/>
    <property type="match status" value="1"/>
</dbReference>
<organism evidence="8 9">
    <name type="scientific">Thalassiosira oceanica</name>
    <name type="common">Marine diatom</name>
    <dbReference type="NCBI Taxonomy" id="159749"/>
    <lineage>
        <taxon>Eukaryota</taxon>
        <taxon>Sar</taxon>
        <taxon>Stramenopiles</taxon>
        <taxon>Ochrophyta</taxon>
        <taxon>Bacillariophyta</taxon>
        <taxon>Coscinodiscophyceae</taxon>
        <taxon>Thalassiosirophycidae</taxon>
        <taxon>Thalassiosirales</taxon>
        <taxon>Thalassiosiraceae</taxon>
        <taxon>Thalassiosira</taxon>
    </lineage>
</organism>
<evidence type="ECO:0000313" key="8">
    <source>
        <dbReference type="EMBL" id="EJK67937.1"/>
    </source>
</evidence>
<dbReference type="InterPro" id="IPR005045">
    <property type="entry name" value="CDC50/LEM3_fam"/>
</dbReference>
<dbReference type="EMBL" id="AGNL01012350">
    <property type="protein sequence ID" value="EJK67937.1"/>
    <property type="molecule type" value="Genomic_DNA"/>
</dbReference>
<keyword evidence="9" id="KW-1185">Reference proteome</keyword>
<keyword evidence="3 7" id="KW-0812">Transmembrane</keyword>
<dbReference type="PANTHER" id="PTHR10926:SF0">
    <property type="entry name" value="CDC50, ISOFORM A"/>
    <property type="match status" value="1"/>
</dbReference>
<evidence type="ECO:0000256" key="5">
    <source>
        <dbReference type="ARBA" id="ARBA00023136"/>
    </source>
</evidence>
<dbReference type="GO" id="GO:0005886">
    <property type="term" value="C:plasma membrane"/>
    <property type="evidence" value="ECO:0007669"/>
    <property type="project" value="TreeGrafter"/>
</dbReference>
<evidence type="ECO:0000256" key="7">
    <source>
        <dbReference type="SAM" id="Phobius"/>
    </source>
</evidence>
<feature type="transmembrane region" description="Helical" evidence="7">
    <location>
        <begin position="400"/>
        <end position="425"/>
    </location>
</feature>
<sequence>DVPRDRGPAVGLLPSSGSQDADERRVGGLFRRVVPAHRWRPQPQRVGRPGRGGGGGPPRAEAGGRGIQAAADEKLAAASGSVVDHFVFPSGRGGIPARRIRDKSAECGTRGDAGRVRVPSRRRDGGRRDGVRDRQQSQRDVQGRPADVPGPAHCPRRRGRPRSAGPRPLRVGQLLPELQEVHAKLRPVAAPGKPDARLRLKNGVLNIIGGVKINPCGLIANTLFNDVITLESIVTPDGTVLDDAPLVETGIAWQSDLEWKFRQPEGFRYEECPGGEDECDCSQLGADGERLWSCTEPYRDEDGLYFRYYYPDDETTQYLYETYPMVVSPIDGVMNEHFVVWMRVAALPQFRKLYGYIERTIPAGSTLTFAIEANYAVERMRGAKALVVGNTYAFGTKNHWLGTLFIIAGGIAGLLGVLFAAKMVLSPRKFADRSHLRFKED</sequence>
<evidence type="ECO:0000256" key="1">
    <source>
        <dbReference type="ARBA" id="ARBA00004141"/>
    </source>
</evidence>
<comment type="caution">
    <text evidence="8">The sequence shown here is derived from an EMBL/GenBank/DDBJ whole genome shotgun (WGS) entry which is preliminary data.</text>
</comment>
<evidence type="ECO:0000313" key="9">
    <source>
        <dbReference type="Proteomes" id="UP000266841"/>
    </source>
</evidence>
<proteinExistence type="inferred from homology"/>
<keyword evidence="4 7" id="KW-1133">Transmembrane helix</keyword>
<dbReference type="OrthoDB" id="340608at2759"/>
<evidence type="ECO:0000256" key="6">
    <source>
        <dbReference type="SAM" id="MobiDB-lite"/>
    </source>
</evidence>
<reference evidence="8 9" key="1">
    <citation type="journal article" date="2012" name="Genome Biol.">
        <title>Genome and low-iron response of an oceanic diatom adapted to chronic iron limitation.</title>
        <authorList>
            <person name="Lommer M."/>
            <person name="Specht M."/>
            <person name="Roy A.S."/>
            <person name="Kraemer L."/>
            <person name="Andreson R."/>
            <person name="Gutowska M.A."/>
            <person name="Wolf J."/>
            <person name="Bergner S.V."/>
            <person name="Schilhabel M.B."/>
            <person name="Klostermeier U.C."/>
            <person name="Beiko R.G."/>
            <person name="Rosenstiel P."/>
            <person name="Hippler M."/>
            <person name="Laroche J."/>
        </authorList>
    </citation>
    <scope>NUCLEOTIDE SEQUENCE [LARGE SCALE GENOMIC DNA]</scope>
    <source>
        <strain evidence="8 9">CCMP1005</strain>
    </source>
</reference>
<evidence type="ECO:0000256" key="3">
    <source>
        <dbReference type="ARBA" id="ARBA00022692"/>
    </source>
</evidence>
<comment type="subcellular location">
    <subcellularLocation>
        <location evidence="1">Membrane</location>
        <topology evidence="1">Multi-pass membrane protein</topology>
    </subcellularLocation>
</comment>
<dbReference type="GO" id="GO:0005783">
    <property type="term" value="C:endoplasmic reticulum"/>
    <property type="evidence" value="ECO:0007669"/>
    <property type="project" value="TreeGrafter"/>
</dbReference>
<feature type="compositionally biased region" description="Basic and acidic residues" evidence="6">
    <location>
        <begin position="121"/>
        <end position="137"/>
    </location>
</feature>
<comment type="similarity">
    <text evidence="2">Belongs to the CDC50/LEM3 family.</text>
</comment>
<dbReference type="AlphaFoldDB" id="K0TBR7"/>
<feature type="region of interest" description="Disordered" evidence="6">
    <location>
        <begin position="1"/>
        <end position="66"/>
    </location>
</feature>
<evidence type="ECO:0000256" key="2">
    <source>
        <dbReference type="ARBA" id="ARBA00009457"/>
    </source>
</evidence>
<feature type="region of interest" description="Disordered" evidence="6">
    <location>
        <begin position="89"/>
        <end position="169"/>
    </location>
</feature>
<dbReference type="GO" id="GO:0005794">
    <property type="term" value="C:Golgi apparatus"/>
    <property type="evidence" value="ECO:0007669"/>
    <property type="project" value="TreeGrafter"/>
</dbReference>
<feature type="compositionally biased region" description="Low complexity" evidence="6">
    <location>
        <begin position="138"/>
        <end position="153"/>
    </location>
</feature>
<dbReference type="Proteomes" id="UP000266841">
    <property type="component" value="Unassembled WGS sequence"/>
</dbReference>
<accession>K0TBR7</accession>
<evidence type="ECO:0000256" key="4">
    <source>
        <dbReference type="ARBA" id="ARBA00022989"/>
    </source>
</evidence>
<feature type="non-terminal residue" evidence="8">
    <location>
        <position position="1"/>
    </location>
</feature>
<protein>
    <submittedName>
        <fullName evidence="8">Uncharacterized protein</fullName>
    </submittedName>
</protein>
<dbReference type="Pfam" id="PF03381">
    <property type="entry name" value="CDC50"/>
    <property type="match status" value="1"/>
</dbReference>
<dbReference type="eggNOG" id="KOG2952">
    <property type="taxonomic scope" value="Eukaryota"/>
</dbReference>